<keyword evidence="1" id="KW-0472">Membrane</keyword>
<protein>
    <submittedName>
        <fullName evidence="2">Uncharacterized protein</fullName>
    </submittedName>
</protein>
<dbReference type="STRING" id="377629.TERTU_3659"/>
<feature type="transmembrane region" description="Helical" evidence="1">
    <location>
        <begin position="69"/>
        <end position="88"/>
    </location>
</feature>
<name>C5BS45_TERTT</name>
<feature type="transmembrane region" description="Helical" evidence="1">
    <location>
        <begin position="44"/>
        <end position="63"/>
    </location>
</feature>
<dbReference type="KEGG" id="ttu:TERTU_3659"/>
<accession>C5BS45</accession>
<dbReference type="HOGENOM" id="CLU_2290329_0_0_6"/>
<reference evidence="2 3" key="1">
    <citation type="journal article" date="2009" name="PLoS ONE">
        <title>The complete genome of Teredinibacter turnerae T7901: an intracellular endosymbiont of marine wood-boring bivalves (shipworms).</title>
        <authorList>
            <person name="Yang J.C."/>
            <person name="Madupu R."/>
            <person name="Durkin A.S."/>
            <person name="Ekborg N.A."/>
            <person name="Pedamallu C.S."/>
            <person name="Hostetler J.B."/>
            <person name="Radune D."/>
            <person name="Toms B.S."/>
            <person name="Henrissat B."/>
            <person name="Coutinho P.M."/>
            <person name="Schwarz S."/>
            <person name="Field L."/>
            <person name="Trindade-Silva A.E."/>
            <person name="Soares C.A.G."/>
            <person name="Elshahawi S."/>
            <person name="Hanora A."/>
            <person name="Schmidt E.W."/>
            <person name="Haygood M.G."/>
            <person name="Posfai J."/>
            <person name="Benner J."/>
            <person name="Madinger C."/>
            <person name="Nove J."/>
            <person name="Anton B."/>
            <person name="Chaudhary K."/>
            <person name="Foster J."/>
            <person name="Holman A."/>
            <person name="Kumar S."/>
            <person name="Lessard P.A."/>
            <person name="Luyten Y.A."/>
            <person name="Slatko B."/>
            <person name="Wood N."/>
            <person name="Wu B."/>
            <person name="Teplitski M."/>
            <person name="Mougous J.D."/>
            <person name="Ward N."/>
            <person name="Eisen J.A."/>
            <person name="Badger J.H."/>
            <person name="Distel D.L."/>
        </authorList>
    </citation>
    <scope>NUCLEOTIDE SEQUENCE [LARGE SCALE GENOMIC DNA]</scope>
    <source>
        <strain evidence="3">ATCC 39867 / T7901</strain>
    </source>
</reference>
<evidence type="ECO:0000313" key="3">
    <source>
        <dbReference type="Proteomes" id="UP000009080"/>
    </source>
</evidence>
<dbReference type="Proteomes" id="UP000009080">
    <property type="component" value="Chromosome"/>
</dbReference>
<gene>
    <name evidence="2" type="ordered locus">TERTU_3659</name>
</gene>
<keyword evidence="3" id="KW-1185">Reference proteome</keyword>
<dbReference type="EMBL" id="CP001614">
    <property type="protein sequence ID" value="ACR14721.1"/>
    <property type="molecule type" value="Genomic_DNA"/>
</dbReference>
<dbReference type="RefSeq" id="WP_015820835.1">
    <property type="nucleotide sequence ID" value="NC_012997.1"/>
</dbReference>
<proteinExistence type="predicted"/>
<evidence type="ECO:0000313" key="2">
    <source>
        <dbReference type="EMBL" id="ACR14721.1"/>
    </source>
</evidence>
<organism evidence="2 3">
    <name type="scientific">Teredinibacter turnerae (strain ATCC 39867 / T7901)</name>
    <dbReference type="NCBI Taxonomy" id="377629"/>
    <lineage>
        <taxon>Bacteria</taxon>
        <taxon>Pseudomonadati</taxon>
        <taxon>Pseudomonadota</taxon>
        <taxon>Gammaproteobacteria</taxon>
        <taxon>Cellvibrionales</taxon>
        <taxon>Cellvibrionaceae</taxon>
        <taxon>Teredinibacter</taxon>
    </lineage>
</organism>
<feature type="transmembrane region" description="Helical" evidence="1">
    <location>
        <begin position="12"/>
        <end position="32"/>
    </location>
</feature>
<evidence type="ECO:0000256" key="1">
    <source>
        <dbReference type="SAM" id="Phobius"/>
    </source>
</evidence>
<keyword evidence="1" id="KW-0812">Transmembrane</keyword>
<dbReference type="AlphaFoldDB" id="C5BS45"/>
<sequence length="101" mass="11988">MFNEFISWFDVLPLFVILLVGMVLVLVEYFLSKNKMFTFKTKKWVLINIWQVFGVLLPVMWLLRAADNYMQVVPLVIMMVFFGVFKPARLQKISEQSKLIH</sequence>
<keyword evidence="1" id="KW-1133">Transmembrane helix</keyword>